<evidence type="ECO:0000313" key="2">
    <source>
        <dbReference type="Proteomes" id="UP000184517"/>
    </source>
</evidence>
<dbReference type="STRING" id="1122206.SAMN02745753_04126"/>
<organism evidence="1 2">
    <name type="scientific">Marinomonas polaris DSM 16579</name>
    <dbReference type="NCBI Taxonomy" id="1122206"/>
    <lineage>
        <taxon>Bacteria</taxon>
        <taxon>Pseudomonadati</taxon>
        <taxon>Pseudomonadota</taxon>
        <taxon>Gammaproteobacteria</taxon>
        <taxon>Oceanospirillales</taxon>
        <taxon>Oceanospirillaceae</taxon>
        <taxon>Marinomonas</taxon>
    </lineage>
</organism>
<protein>
    <submittedName>
        <fullName evidence="1">Uncharacterized protein</fullName>
    </submittedName>
</protein>
<reference evidence="2" key="1">
    <citation type="submission" date="2016-11" db="EMBL/GenBank/DDBJ databases">
        <authorList>
            <person name="Varghese N."/>
            <person name="Submissions S."/>
        </authorList>
    </citation>
    <scope>NUCLEOTIDE SEQUENCE [LARGE SCALE GENOMIC DNA]</scope>
    <source>
        <strain evidence="2">DSM 16579</strain>
    </source>
</reference>
<keyword evidence="2" id="KW-1185">Reference proteome</keyword>
<evidence type="ECO:0000313" key="1">
    <source>
        <dbReference type="EMBL" id="SHG56189.1"/>
    </source>
</evidence>
<accession>A0A1M5KUI8</accession>
<dbReference type="Proteomes" id="UP000184517">
    <property type="component" value="Unassembled WGS sequence"/>
</dbReference>
<dbReference type="AlphaFoldDB" id="A0A1M5KUI8"/>
<dbReference type="EMBL" id="FQVF01000024">
    <property type="protein sequence ID" value="SHG56189.1"/>
    <property type="molecule type" value="Genomic_DNA"/>
</dbReference>
<sequence length="45" mass="5135">MKSYIMKEIEIEVLGNLRISRAARLNILKSPMSVNNVAALSLFYH</sequence>
<name>A0A1M5KUI8_9GAMM</name>
<gene>
    <name evidence="1" type="ORF">SAMN02745753_04126</name>
</gene>
<proteinExistence type="predicted"/>